<dbReference type="AlphaFoldDB" id="A0A178INN5"/>
<keyword evidence="2" id="KW-0472">Membrane</keyword>
<keyword evidence="4" id="KW-1185">Reference proteome</keyword>
<evidence type="ECO:0000256" key="1">
    <source>
        <dbReference type="SAM" id="MobiDB-lite"/>
    </source>
</evidence>
<evidence type="ECO:0000313" key="3">
    <source>
        <dbReference type="EMBL" id="OAM90819.1"/>
    </source>
</evidence>
<organism evidence="3 4">
    <name type="scientific">Termitidicoccus mucosus</name>
    <dbReference type="NCBI Taxonomy" id="1184151"/>
    <lineage>
        <taxon>Bacteria</taxon>
        <taxon>Pseudomonadati</taxon>
        <taxon>Verrucomicrobiota</taxon>
        <taxon>Opitutia</taxon>
        <taxon>Opitutales</taxon>
        <taxon>Opitutaceae</taxon>
        <taxon>Termitidicoccus</taxon>
    </lineage>
</organism>
<keyword evidence="2" id="KW-1133">Transmembrane helix</keyword>
<accession>A0A178INN5</accession>
<gene>
    <name evidence="3" type="ORF">AW736_06100</name>
</gene>
<comment type="caution">
    <text evidence="3">The sequence shown here is derived from an EMBL/GenBank/DDBJ whole genome shotgun (WGS) entry which is preliminary data.</text>
</comment>
<dbReference type="EMBL" id="LRRQ01000047">
    <property type="protein sequence ID" value="OAM90819.1"/>
    <property type="molecule type" value="Genomic_DNA"/>
</dbReference>
<feature type="compositionally biased region" description="Pro residues" evidence="1">
    <location>
        <begin position="13"/>
        <end position="26"/>
    </location>
</feature>
<proteinExistence type="predicted"/>
<sequence>MHEKHQPPAGSGLPPPTFRLMPPIPPQRRHIRSQRHRERRRVAPPARPATQQLRLWLADRSARRTIGIGLVLTLLLWPVLVWLFTLGMGHLSGSHMAGRQPYEKPKPSFDIEMVDDLTPTPPPPPERFVETNPDAPENTPDKTRNTGAQNQQAAQEVPTPDGKSDTPALEGKKDMDVTQIVSGRLAPPTPPESAPPPPSEAAPAQAAAPVPSAPREQIPLSGDQEITGESETGYGMRKAEDIGKPPTPNATEHVTGRPDAPDAPIVAQDAQPQIDPRRPQPRPRVNKNVRPAIFAENKFGTSNIGAIAFDAKWSNYAQYLQRLIDTVQVQWERILDNTRTFPPTGTKVTVKFRLEATKGAVSEIIDTESNGGSQAESQCKSAITDRSPYGAWTEDMVAILGESQELTFTFYYGTP</sequence>
<evidence type="ECO:0000256" key="2">
    <source>
        <dbReference type="SAM" id="Phobius"/>
    </source>
</evidence>
<dbReference type="Proteomes" id="UP000078486">
    <property type="component" value="Unassembled WGS sequence"/>
</dbReference>
<reference evidence="3 4" key="1">
    <citation type="submission" date="2016-01" db="EMBL/GenBank/DDBJ databases">
        <title>High potential of lignocellulose degradation of a new Verrucomicrobia species.</title>
        <authorList>
            <person name="Wang Y."/>
            <person name="Shi Y."/>
            <person name="Qiu Z."/>
            <person name="Liu S."/>
            <person name="Yang H."/>
        </authorList>
    </citation>
    <scope>NUCLEOTIDE SEQUENCE [LARGE SCALE GENOMIC DNA]</scope>
    <source>
        <strain evidence="3 4">TSB47</strain>
    </source>
</reference>
<feature type="compositionally biased region" description="Basic residues" evidence="1">
    <location>
        <begin position="27"/>
        <end position="42"/>
    </location>
</feature>
<feature type="region of interest" description="Disordered" evidence="1">
    <location>
        <begin position="93"/>
        <end position="286"/>
    </location>
</feature>
<name>A0A178INN5_9BACT</name>
<keyword evidence="2" id="KW-0812">Transmembrane</keyword>
<feature type="compositionally biased region" description="Polar residues" evidence="1">
    <location>
        <begin position="145"/>
        <end position="154"/>
    </location>
</feature>
<protein>
    <submittedName>
        <fullName evidence="3">Uncharacterized protein</fullName>
    </submittedName>
</protein>
<evidence type="ECO:0000313" key="4">
    <source>
        <dbReference type="Proteomes" id="UP000078486"/>
    </source>
</evidence>
<feature type="compositionally biased region" description="Pro residues" evidence="1">
    <location>
        <begin position="187"/>
        <end position="200"/>
    </location>
</feature>
<dbReference type="STRING" id="1184151.AW736_06100"/>
<feature type="region of interest" description="Disordered" evidence="1">
    <location>
        <begin position="1"/>
        <end position="46"/>
    </location>
</feature>
<feature type="transmembrane region" description="Helical" evidence="2">
    <location>
        <begin position="66"/>
        <end position="86"/>
    </location>
</feature>
<feature type="compositionally biased region" description="Low complexity" evidence="1">
    <location>
        <begin position="201"/>
        <end position="214"/>
    </location>
</feature>